<keyword evidence="1" id="KW-0472">Membrane</keyword>
<keyword evidence="1" id="KW-1133">Transmembrane helix</keyword>
<protein>
    <submittedName>
        <fullName evidence="2">SH3 domain-containing protein</fullName>
    </submittedName>
</protein>
<feature type="transmembrane region" description="Helical" evidence="1">
    <location>
        <begin position="116"/>
        <end position="141"/>
    </location>
</feature>
<accession>A0A8A1LTB0</accession>
<dbReference type="Proteomes" id="UP000663419">
    <property type="component" value="Chromosome 5"/>
</dbReference>
<evidence type="ECO:0000256" key="1">
    <source>
        <dbReference type="SAM" id="Phobius"/>
    </source>
</evidence>
<reference evidence="2" key="1">
    <citation type="submission" date="2021-01" db="EMBL/GenBank/DDBJ databases">
        <title>Chromosome-level genome assembly of a human fungal pathogen reveals clustering of transcriptionally co-regulated genes.</title>
        <authorList>
            <person name="Voorhies M."/>
            <person name="Cohen S."/>
            <person name="Shea T.P."/>
            <person name="Petrus S."/>
            <person name="Munoz J.F."/>
            <person name="Poplawski S."/>
            <person name="Goldman W.E."/>
            <person name="Michael T."/>
            <person name="Cuomo C.A."/>
            <person name="Sil A."/>
            <person name="Beyhan S."/>
        </authorList>
    </citation>
    <scope>NUCLEOTIDE SEQUENCE</scope>
    <source>
        <strain evidence="2">H88</strain>
    </source>
</reference>
<evidence type="ECO:0000313" key="2">
    <source>
        <dbReference type="EMBL" id="QSS56395.1"/>
    </source>
</evidence>
<gene>
    <name evidence="2" type="primary">NIT67</name>
    <name evidence="2" type="ORF">I7I53_04593</name>
</gene>
<keyword evidence="1" id="KW-0812">Transmembrane</keyword>
<dbReference type="EMBL" id="CP069106">
    <property type="protein sequence ID" value="QSS56395.1"/>
    <property type="molecule type" value="Genomic_DNA"/>
</dbReference>
<sequence length="237" mass="26733">MATFLLRFLIQGPLDHTNPASSKRMGRNSERKWAMPQSSVLVRLLAPKLSTAFFKLMPSSTIRDLFLLFLGSVRLDEYLGFNAWNTGVGGSFFILTRDYIRPSKIKARKCYSKPRVMYRLVSHLRLATLVFYIGILLLAVARSTASLTSRYHICTLHKVQGISTLRRDPHIFPLYVNVRVDLFAAVIDLTIQTMELSKYASLPPATFEQIDDSRNPAAALVTGSQFWVKSLSAAFLV</sequence>
<dbReference type="VEuPathDB" id="FungiDB:I7I53_04593"/>
<name>A0A8A1LTB0_AJEC8</name>
<organism evidence="2 3">
    <name type="scientific">Ajellomyces capsulatus (strain H88)</name>
    <name type="common">Darling's disease fungus</name>
    <name type="synonym">Histoplasma capsulatum</name>
    <dbReference type="NCBI Taxonomy" id="544711"/>
    <lineage>
        <taxon>Eukaryota</taxon>
        <taxon>Fungi</taxon>
        <taxon>Dikarya</taxon>
        <taxon>Ascomycota</taxon>
        <taxon>Pezizomycotina</taxon>
        <taxon>Eurotiomycetes</taxon>
        <taxon>Eurotiomycetidae</taxon>
        <taxon>Onygenales</taxon>
        <taxon>Ajellomycetaceae</taxon>
        <taxon>Histoplasma</taxon>
    </lineage>
</organism>
<evidence type="ECO:0000313" key="3">
    <source>
        <dbReference type="Proteomes" id="UP000663419"/>
    </source>
</evidence>
<feature type="transmembrane region" description="Helical" evidence="1">
    <location>
        <begin position="78"/>
        <end position="95"/>
    </location>
</feature>
<dbReference type="AlphaFoldDB" id="A0A8A1LTB0"/>
<proteinExistence type="predicted"/>